<dbReference type="Proteomes" id="UP001221757">
    <property type="component" value="Unassembled WGS sequence"/>
</dbReference>
<keyword evidence="3" id="KW-1185">Reference proteome</keyword>
<evidence type="ECO:0000313" key="2">
    <source>
        <dbReference type="EMBL" id="KAJ7637812.1"/>
    </source>
</evidence>
<dbReference type="GO" id="GO:0006388">
    <property type="term" value="P:tRNA splicing, via endonucleolytic cleavage and ligation"/>
    <property type="evidence" value="ECO:0007669"/>
    <property type="project" value="TreeGrafter"/>
</dbReference>
<proteinExistence type="predicted"/>
<gene>
    <name evidence="2" type="ORF">B0H17DRAFT_494671</name>
</gene>
<dbReference type="AlphaFoldDB" id="A0AAD7C300"/>
<dbReference type="PANTHER" id="PTHR32004">
    <property type="entry name" value="TRNA LIGASE"/>
    <property type="match status" value="1"/>
</dbReference>
<dbReference type="InterPro" id="IPR019039">
    <property type="entry name" value="T4-Rnl1-like_N"/>
</dbReference>
<dbReference type="EMBL" id="JARKIE010000450">
    <property type="protein sequence ID" value="KAJ7637812.1"/>
    <property type="molecule type" value="Genomic_DNA"/>
</dbReference>
<evidence type="ECO:0000259" key="1">
    <source>
        <dbReference type="Pfam" id="PF09511"/>
    </source>
</evidence>
<organism evidence="2 3">
    <name type="scientific">Mycena rosella</name>
    <name type="common">Pink bonnet</name>
    <name type="synonym">Agaricus rosellus</name>
    <dbReference type="NCBI Taxonomy" id="1033263"/>
    <lineage>
        <taxon>Eukaryota</taxon>
        <taxon>Fungi</taxon>
        <taxon>Dikarya</taxon>
        <taxon>Basidiomycota</taxon>
        <taxon>Agaricomycotina</taxon>
        <taxon>Agaricomycetes</taxon>
        <taxon>Agaricomycetidae</taxon>
        <taxon>Agaricales</taxon>
        <taxon>Marasmiineae</taxon>
        <taxon>Mycenaceae</taxon>
        <taxon>Mycena</taxon>
    </lineage>
</organism>
<feature type="domain" description="T4 RNA ligase 1-like N-terminal" evidence="1">
    <location>
        <begin position="105"/>
        <end position="338"/>
    </location>
</feature>
<evidence type="ECO:0000313" key="3">
    <source>
        <dbReference type="Proteomes" id="UP001221757"/>
    </source>
</evidence>
<name>A0AAD7C300_MYCRO</name>
<comment type="caution">
    <text evidence="2">The sequence shown here is derived from an EMBL/GenBank/DDBJ whole genome shotgun (WGS) entry which is preliminary data.</text>
</comment>
<dbReference type="GO" id="GO:0003972">
    <property type="term" value="F:RNA ligase (ATP) activity"/>
    <property type="evidence" value="ECO:0007669"/>
    <property type="project" value="TreeGrafter"/>
</dbReference>
<dbReference type="PROSITE" id="PS51257">
    <property type="entry name" value="PROKAR_LIPOPROTEIN"/>
    <property type="match status" value="1"/>
</dbReference>
<dbReference type="Pfam" id="PF09511">
    <property type="entry name" value="RNA_lig_T4_1"/>
    <property type="match status" value="1"/>
</dbReference>
<dbReference type="GO" id="GO:0005634">
    <property type="term" value="C:nucleus"/>
    <property type="evidence" value="ECO:0007669"/>
    <property type="project" value="TreeGrafter"/>
</dbReference>
<reference evidence="2" key="1">
    <citation type="submission" date="2023-03" db="EMBL/GenBank/DDBJ databases">
        <title>Massive genome expansion in bonnet fungi (Mycena s.s.) driven by repeated elements and novel gene families across ecological guilds.</title>
        <authorList>
            <consortium name="Lawrence Berkeley National Laboratory"/>
            <person name="Harder C.B."/>
            <person name="Miyauchi S."/>
            <person name="Viragh M."/>
            <person name="Kuo A."/>
            <person name="Thoen E."/>
            <person name="Andreopoulos B."/>
            <person name="Lu D."/>
            <person name="Skrede I."/>
            <person name="Drula E."/>
            <person name="Henrissat B."/>
            <person name="Morin E."/>
            <person name="Kohler A."/>
            <person name="Barry K."/>
            <person name="LaButti K."/>
            <person name="Morin E."/>
            <person name="Salamov A."/>
            <person name="Lipzen A."/>
            <person name="Mereny Z."/>
            <person name="Hegedus B."/>
            <person name="Baldrian P."/>
            <person name="Stursova M."/>
            <person name="Weitz H."/>
            <person name="Taylor A."/>
            <person name="Grigoriev I.V."/>
            <person name="Nagy L.G."/>
            <person name="Martin F."/>
            <person name="Kauserud H."/>
        </authorList>
    </citation>
    <scope>NUCLEOTIDE SEQUENCE</scope>
    <source>
        <strain evidence="2">CBHHK067</strain>
    </source>
</reference>
<keyword evidence="2" id="KW-0436">Ligase</keyword>
<sequence length="655" mass="71840">MLKASVLHIRSSLAPPFLSITSCQKQSKFSCRGLRQLSYGSRALTTSRATVHEDSLLATDLTTLPSWLSHGAFIASRPAPGHPSITVDQWRIHETTSPLIMNPVRRIFTMQEPDGEHRIVARGPDRQFGIDQIVGTSGATIAMNTVGPYIVSPESRAPVVFIAALTPEKLLVVSNFSPLGHEAVAVARAHLKTSLARKGLTEAHLASVLRARNWTAVAQLRDDSTADHKPDVAYPPELTGLHLHAINECTAAFKTLPHVEVNAFAAEWGFIPAPSRELESIAAVRAFADELAQTGEWNGLPVDRIVVCAHHAPPPPVASASGSSTRLPYAPGAPFFFTIPAAGPPSVYFHWRRLTASLLRMMWKGGADKLDLGRLPGLLGTEETTMYARWVIEQLQRDPAAFVELHRTKGTAAVREHFLSEFKSSEEKQEGISPVYARWVVRQIEGETAAFAECCRNEGIAGVRERFAARVARGGPSEQRTIRLPCSRIPEYAHWVVEEMHRDPAAFADDLQNKGLLALQERFFAHRRDKGVMGEKAVPPAPASDTGTSMKTVILAMGLAKSDKNFVAFKLARIFGFGYVKPHEEPFAQRVIELLGEHDVVVANRMNRSRQDRTELRAAAAALNTAPPARVIALHWPLTSRRRRDAAARAKGGLC</sequence>
<protein>
    <submittedName>
        <fullName evidence="2">RNA ligase-domain-containing protein</fullName>
    </submittedName>
</protein>
<accession>A0AAD7C300</accession>
<dbReference type="PANTHER" id="PTHR32004:SF1">
    <property type="entry name" value="TRNA LIGASE"/>
    <property type="match status" value="1"/>
</dbReference>